<evidence type="ECO:0000313" key="3">
    <source>
        <dbReference type="Proteomes" id="UP001151760"/>
    </source>
</evidence>
<reference evidence="2" key="2">
    <citation type="submission" date="2022-01" db="EMBL/GenBank/DDBJ databases">
        <authorList>
            <person name="Yamashiro T."/>
            <person name="Shiraishi A."/>
            <person name="Satake H."/>
            <person name="Nakayama K."/>
        </authorList>
    </citation>
    <scope>NUCLEOTIDE SEQUENCE</scope>
</reference>
<feature type="compositionally biased region" description="Basic residues" evidence="1">
    <location>
        <begin position="30"/>
        <end position="43"/>
    </location>
</feature>
<proteinExistence type="predicted"/>
<feature type="region of interest" description="Disordered" evidence="1">
    <location>
        <begin position="24"/>
        <end position="64"/>
    </location>
</feature>
<evidence type="ECO:0000313" key="2">
    <source>
        <dbReference type="EMBL" id="GJT68029.1"/>
    </source>
</evidence>
<dbReference type="Proteomes" id="UP001151760">
    <property type="component" value="Unassembled WGS sequence"/>
</dbReference>
<reference evidence="2" key="1">
    <citation type="journal article" date="2022" name="Int. J. Mol. Sci.">
        <title>Draft Genome of Tanacetum Coccineum: Genomic Comparison of Closely Related Tanacetum-Family Plants.</title>
        <authorList>
            <person name="Yamashiro T."/>
            <person name="Shiraishi A."/>
            <person name="Nakayama K."/>
            <person name="Satake H."/>
        </authorList>
    </citation>
    <scope>NUCLEOTIDE SEQUENCE</scope>
</reference>
<evidence type="ECO:0000256" key="1">
    <source>
        <dbReference type="SAM" id="MobiDB-lite"/>
    </source>
</evidence>
<keyword evidence="3" id="KW-1185">Reference proteome</keyword>
<organism evidence="2 3">
    <name type="scientific">Tanacetum coccineum</name>
    <dbReference type="NCBI Taxonomy" id="301880"/>
    <lineage>
        <taxon>Eukaryota</taxon>
        <taxon>Viridiplantae</taxon>
        <taxon>Streptophyta</taxon>
        <taxon>Embryophyta</taxon>
        <taxon>Tracheophyta</taxon>
        <taxon>Spermatophyta</taxon>
        <taxon>Magnoliopsida</taxon>
        <taxon>eudicotyledons</taxon>
        <taxon>Gunneridae</taxon>
        <taxon>Pentapetalae</taxon>
        <taxon>asterids</taxon>
        <taxon>campanulids</taxon>
        <taxon>Asterales</taxon>
        <taxon>Asteraceae</taxon>
        <taxon>Asteroideae</taxon>
        <taxon>Anthemideae</taxon>
        <taxon>Anthemidinae</taxon>
        <taxon>Tanacetum</taxon>
    </lineage>
</organism>
<gene>
    <name evidence="2" type="ORF">Tco_1019509</name>
</gene>
<name>A0ABQ5FZ11_9ASTR</name>
<accession>A0ABQ5FZ11</accession>
<comment type="caution">
    <text evidence="2">The sequence shown here is derived from an EMBL/GenBank/DDBJ whole genome shotgun (WGS) entry which is preliminary data.</text>
</comment>
<dbReference type="EMBL" id="BQNB010017862">
    <property type="protein sequence ID" value="GJT68029.1"/>
    <property type="molecule type" value="Genomic_DNA"/>
</dbReference>
<protein>
    <submittedName>
        <fullName evidence="2">Uncharacterized protein</fullName>
    </submittedName>
</protein>
<sequence>MPDTTRCGCGGYGSHSRLGRRHIGDVKRLSTARHPKGLRRHSPTPHGAAMVAVPSSDRHHDGGGSVVVVGDGLVAWRGCRRLCRGGGGGTRLVEMEVMATWWS</sequence>